<reference evidence="2 3" key="1">
    <citation type="journal article" date="2019" name="Sci. Rep.">
        <title>Orb-weaving spider Araneus ventricosus genome elucidates the spidroin gene catalogue.</title>
        <authorList>
            <person name="Kono N."/>
            <person name="Nakamura H."/>
            <person name="Ohtoshi R."/>
            <person name="Moran D.A.P."/>
            <person name="Shinohara A."/>
            <person name="Yoshida Y."/>
            <person name="Fujiwara M."/>
            <person name="Mori M."/>
            <person name="Tomita M."/>
            <person name="Arakawa K."/>
        </authorList>
    </citation>
    <scope>NUCLEOTIDE SEQUENCE [LARGE SCALE GENOMIC DNA]</scope>
</reference>
<name>A0A4Y2NH24_ARAVE</name>
<evidence type="ECO:0000313" key="3">
    <source>
        <dbReference type="Proteomes" id="UP000499080"/>
    </source>
</evidence>
<sequence>MLPPCLFDNPSVRKDKIVAHLFYSLKPNVKKRRREKKFTSPAPATPLRYNFPSRSPSGHKAAAGRRSQGECPDRPDKRPPVMLLLVDSSASLHPRLDTTSGAFSALSATVRHKTDSIRHIL</sequence>
<comment type="caution">
    <text evidence="2">The sequence shown here is derived from an EMBL/GenBank/DDBJ whole genome shotgun (WGS) entry which is preliminary data.</text>
</comment>
<dbReference type="Proteomes" id="UP000499080">
    <property type="component" value="Unassembled WGS sequence"/>
</dbReference>
<dbReference type="EMBL" id="BGPR01008948">
    <property type="protein sequence ID" value="GBN37046.1"/>
    <property type="molecule type" value="Genomic_DNA"/>
</dbReference>
<feature type="region of interest" description="Disordered" evidence="1">
    <location>
        <begin position="32"/>
        <end position="80"/>
    </location>
</feature>
<feature type="compositionally biased region" description="Basic and acidic residues" evidence="1">
    <location>
        <begin position="67"/>
        <end position="79"/>
    </location>
</feature>
<dbReference type="AlphaFoldDB" id="A0A4Y2NH24"/>
<protein>
    <submittedName>
        <fullName evidence="2">Uncharacterized protein</fullName>
    </submittedName>
</protein>
<evidence type="ECO:0000256" key="1">
    <source>
        <dbReference type="SAM" id="MobiDB-lite"/>
    </source>
</evidence>
<evidence type="ECO:0000313" key="2">
    <source>
        <dbReference type="EMBL" id="GBN37046.1"/>
    </source>
</evidence>
<gene>
    <name evidence="2" type="ORF">AVEN_1632_1</name>
</gene>
<accession>A0A4Y2NH24</accession>
<keyword evidence="3" id="KW-1185">Reference proteome</keyword>
<organism evidence="2 3">
    <name type="scientific">Araneus ventricosus</name>
    <name type="common">Orbweaver spider</name>
    <name type="synonym">Epeira ventricosa</name>
    <dbReference type="NCBI Taxonomy" id="182803"/>
    <lineage>
        <taxon>Eukaryota</taxon>
        <taxon>Metazoa</taxon>
        <taxon>Ecdysozoa</taxon>
        <taxon>Arthropoda</taxon>
        <taxon>Chelicerata</taxon>
        <taxon>Arachnida</taxon>
        <taxon>Araneae</taxon>
        <taxon>Araneomorphae</taxon>
        <taxon>Entelegynae</taxon>
        <taxon>Araneoidea</taxon>
        <taxon>Araneidae</taxon>
        <taxon>Araneus</taxon>
    </lineage>
</organism>
<proteinExistence type="predicted"/>